<keyword evidence="2 5" id="KW-0238">DNA-binding</keyword>
<evidence type="ECO:0000259" key="4">
    <source>
        <dbReference type="PROSITE" id="PS50932"/>
    </source>
</evidence>
<comment type="caution">
    <text evidence="5">The sequence shown here is derived from an EMBL/GenBank/DDBJ whole genome shotgun (WGS) entry which is preliminary data.</text>
</comment>
<dbReference type="SMART" id="SM00354">
    <property type="entry name" value="HTH_LACI"/>
    <property type="match status" value="1"/>
</dbReference>
<keyword evidence="3" id="KW-0804">Transcription</keyword>
<evidence type="ECO:0000313" key="6">
    <source>
        <dbReference type="Proteomes" id="UP000547973"/>
    </source>
</evidence>
<dbReference type="EMBL" id="JACBZO010000001">
    <property type="protein sequence ID" value="NYI42502.1"/>
    <property type="molecule type" value="Genomic_DNA"/>
</dbReference>
<dbReference type="GO" id="GO:0000976">
    <property type="term" value="F:transcription cis-regulatory region binding"/>
    <property type="evidence" value="ECO:0007669"/>
    <property type="project" value="TreeGrafter"/>
</dbReference>
<keyword evidence="6" id="KW-1185">Reference proteome</keyword>
<dbReference type="PANTHER" id="PTHR30146">
    <property type="entry name" value="LACI-RELATED TRANSCRIPTIONAL REPRESSOR"/>
    <property type="match status" value="1"/>
</dbReference>
<dbReference type="InterPro" id="IPR000843">
    <property type="entry name" value="HTH_LacI"/>
</dbReference>
<dbReference type="Proteomes" id="UP000547973">
    <property type="component" value="Unassembled WGS sequence"/>
</dbReference>
<dbReference type="SUPFAM" id="SSF47413">
    <property type="entry name" value="lambda repressor-like DNA-binding domains"/>
    <property type="match status" value="1"/>
</dbReference>
<protein>
    <submittedName>
        <fullName evidence="5">DNA-binding LacI/PurR family transcriptional regulator</fullName>
    </submittedName>
</protein>
<dbReference type="Gene3D" id="1.10.260.40">
    <property type="entry name" value="lambda repressor-like DNA-binding domains"/>
    <property type="match status" value="1"/>
</dbReference>
<sequence length="337" mass="35319">MSVTARDVARVAGVSISTVSRALAKPDDVAPATRARVLETARGMGYLPNPAARGLITGQTSTIGLIVPDLENPFFAAVTKGVQSRARAAGYHVVVADSDEDPSQEEDLARTMAKRVDGIVLCSPRAPDSVIAQVALECKLILVNRSCGDIPAVAIDNLTGIRQAMGHLVALGHRKIAYVGGPATSWSNTARLASLQVVAAEDPDLELVDLGSFQPYVSGGIAAADLVIVSGATAVVAYNDLVAFGLLDRLRHRGVSVPDDISVVGIDNIRMSELTFPSLTSVGIPLVNCGRAGVDLLLDFVRDPSTPPKHHHDLSFRLVVRESTGPVRTSAALQATA</sequence>
<dbReference type="GO" id="GO:0003700">
    <property type="term" value="F:DNA-binding transcription factor activity"/>
    <property type="evidence" value="ECO:0007669"/>
    <property type="project" value="TreeGrafter"/>
</dbReference>
<dbReference type="OrthoDB" id="3258243at2"/>
<dbReference type="CDD" id="cd06267">
    <property type="entry name" value="PBP1_LacI_sugar_binding-like"/>
    <property type="match status" value="1"/>
</dbReference>
<evidence type="ECO:0000256" key="1">
    <source>
        <dbReference type="ARBA" id="ARBA00023015"/>
    </source>
</evidence>
<dbReference type="Pfam" id="PF13377">
    <property type="entry name" value="Peripla_BP_3"/>
    <property type="match status" value="1"/>
</dbReference>
<dbReference type="InterPro" id="IPR028082">
    <property type="entry name" value="Peripla_BP_I"/>
</dbReference>
<organism evidence="5 6">
    <name type="scientific">Demequina lutea</name>
    <dbReference type="NCBI Taxonomy" id="431489"/>
    <lineage>
        <taxon>Bacteria</taxon>
        <taxon>Bacillati</taxon>
        <taxon>Actinomycetota</taxon>
        <taxon>Actinomycetes</taxon>
        <taxon>Micrococcales</taxon>
        <taxon>Demequinaceae</taxon>
        <taxon>Demequina</taxon>
    </lineage>
</organism>
<name>A0A7Y9ZBT0_9MICO</name>
<evidence type="ECO:0000313" key="5">
    <source>
        <dbReference type="EMBL" id="NYI42502.1"/>
    </source>
</evidence>
<dbReference type="InterPro" id="IPR010982">
    <property type="entry name" value="Lambda_DNA-bd_dom_sf"/>
</dbReference>
<reference evidence="5 6" key="1">
    <citation type="submission" date="2020-07" db="EMBL/GenBank/DDBJ databases">
        <title>Sequencing the genomes of 1000 actinobacteria strains.</title>
        <authorList>
            <person name="Klenk H.-P."/>
        </authorList>
    </citation>
    <scope>NUCLEOTIDE SEQUENCE [LARGE SCALE GENOMIC DNA]</scope>
    <source>
        <strain evidence="5 6">DSM 19970</strain>
    </source>
</reference>
<accession>A0A7Y9ZBT0</accession>
<dbReference type="Gene3D" id="3.40.50.2300">
    <property type="match status" value="2"/>
</dbReference>
<dbReference type="PROSITE" id="PS50932">
    <property type="entry name" value="HTH_LACI_2"/>
    <property type="match status" value="1"/>
</dbReference>
<proteinExistence type="predicted"/>
<keyword evidence="1" id="KW-0805">Transcription regulation</keyword>
<dbReference type="SUPFAM" id="SSF53822">
    <property type="entry name" value="Periplasmic binding protein-like I"/>
    <property type="match status" value="1"/>
</dbReference>
<dbReference type="Pfam" id="PF00356">
    <property type="entry name" value="LacI"/>
    <property type="match status" value="1"/>
</dbReference>
<dbReference type="CDD" id="cd01392">
    <property type="entry name" value="HTH_LacI"/>
    <property type="match status" value="1"/>
</dbReference>
<dbReference type="PANTHER" id="PTHR30146:SF138">
    <property type="entry name" value="TRANSCRIPTIONAL REGULATORY PROTEIN"/>
    <property type="match status" value="1"/>
</dbReference>
<dbReference type="InterPro" id="IPR046335">
    <property type="entry name" value="LacI/GalR-like_sensor"/>
</dbReference>
<dbReference type="AlphaFoldDB" id="A0A7Y9ZBT0"/>
<dbReference type="RefSeq" id="WP_062074433.1">
    <property type="nucleotide sequence ID" value="NZ_BBRC01000002.1"/>
</dbReference>
<feature type="domain" description="HTH lacI-type" evidence="4">
    <location>
        <begin position="3"/>
        <end position="57"/>
    </location>
</feature>
<evidence type="ECO:0000256" key="2">
    <source>
        <dbReference type="ARBA" id="ARBA00023125"/>
    </source>
</evidence>
<evidence type="ECO:0000256" key="3">
    <source>
        <dbReference type="ARBA" id="ARBA00023163"/>
    </source>
</evidence>
<gene>
    <name evidence="5" type="ORF">BKA03_002621</name>
</gene>